<feature type="compositionally biased region" description="Acidic residues" evidence="1">
    <location>
        <begin position="499"/>
        <end position="512"/>
    </location>
</feature>
<keyword evidence="2" id="KW-0732">Signal</keyword>
<protein>
    <recommendedName>
        <fullName evidence="5">Beta-lactamase</fullName>
    </recommendedName>
</protein>
<feature type="chain" id="PRO_5037990867" description="Beta-lactamase" evidence="2">
    <location>
        <begin position="24"/>
        <end position="512"/>
    </location>
</feature>
<sequence length="512" mass="54866">MLRWTSAAALLVCGFGIVAAAHAADGPRCGLYRAAEYEGAETRLVLRSPTLARVEDGADRYDALVRREGRVLRLYRLRDRVTFDYAVQGDTLISAEGFRADLRLAEPAQCEPDAPPAPGSCAADPEACFAVDDSDGLRHHCDAGVPFACDRLIERWTREAALTPEQRARPKPAPPPECREGEASYDEAACLRTVSALLATEMQDVFAERDALPLAAAQLDYAAAACDRTGTANVCQRAAEALWNAARFADAVPLLRRACDAGGDDALCGHARALAALPPADLRPQTPQTLPCGDYASGDGLYGTLAFGDRGRVSLGIGQTLRARLEDGRVRIRHDKGGDFVLQPIGGDRYLGVDRWTQFALYTRQGGASECAAPVTWREVPLKADCDPTAGTLEACCAKGSLQGCNGLGHQHALAGRWADAAPHYETVCRAGVREGCENLVQVFARTGDAQIRARMEALCATDPRHVACDVADTADWESVALGAELEALAERLLREEPAEPDADGEESPEIE</sequence>
<keyword evidence="4" id="KW-1185">Reference proteome</keyword>
<gene>
    <name evidence="3" type="ORF">GCM10007167_23290</name>
</gene>
<evidence type="ECO:0000256" key="1">
    <source>
        <dbReference type="SAM" id="MobiDB-lite"/>
    </source>
</evidence>
<evidence type="ECO:0000313" key="4">
    <source>
        <dbReference type="Proteomes" id="UP000636453"/>
    </source>
</evidence>
<dbReference type="OrthoDB" id="6421171at2"/>
<evidence type="ECO:0008006" key="5">
    <source>
        <dbReference type="Google" id="ProtNLM"/>
    </source>
</evidence>
<dbReference type="EMBL" id="BNCF01000014">
    <property type="protein sequence ID" value="GHE40515.1"/>
    <property type="molecule type" value="Genomic_DNA"/>
</dbReference>
<proteinExistence type="predicted"/>
<evidence type="ECO:0000256" key="2">
    <source>
        <dbReference type="SAM" id="SignalP"/>
    </source>
</evidence>
<organism evidence="3 4">
    <name type="scientific">Vulcaniibacterium thermophilum</name>
    <dbReference type="NCBI Taxonomy" id="1169913"/>
    <lineage>
        <taxon>Bacteria</taxon>
        <taxon>Pseudomonadati</taxon>
        <taxon>Pseudomonadota</taxon>
        <taxon>Gammaproteobacteria</taxon>
        <taxon>Lysobacterales</taxon>
        <taxon>Lysobacteraceae</taxon>
        <taxon>Vulcaniibacterium</taxon>
    </lineage>
</organism>
<feature type="region of interest" description="Disordered" evidence="1">
    <location>
        <begin position="493"/>
        <end position="512"/>
    </location>
</feature>
<dbReference type="AlphaFoldDB" id="A0A918Z7I5"/>
<accession>A0A918Z7I5</accession>
<evidence type="ECO:0000313" key="3">
    <source>
        <dbReference type="EMBL" id="GHE40515.1"/>
    </source>
</evidence>
<dbReference type="RefSeq" id="WP_146474692.1">
    <property type="nucleotide sequence ID" value="NZ_BNCF01000014.1"/>
</dbReference>
<reference evidence="3" key="1">
    <citation type="journal article" date="2014" name="Int. J. Syst. Evol. Microbiol.">
        <title>Complete genome sequence of Corynebacterium casei LMG S-19264T (=DSM 44701T), isolated from a smear-ripened cheese.</title>
        <authorList>
            <consortium name="US DOE Joint Genome Institute (JGI-PGF)"/>
            <person name="Walter F."/>
            <person name="Albersmeier A."/>
            <person name="Kalinowski J."/>
            <person name="Ruckert C."/>
        </authorList>
    </citation>
    <scope>NUCLEOTIDE SEQUENCE</scope>
    <source>
        <strain evidence="3">KCTC 32020</strain>
    </source>
</reference>
<name>A0A918Z7I5_9GAMM</name>
<reference evidence="3" key="2">
    <citation type="submission" date="2020-09" db="EMBL/GenBank/DDBJ databases">
        <authorList>
            <person name="Sun Q."/>
            <person name="Kim S."/>
        </authorList>
    </citation>
    <scope>NUCLEOTIDE SEQUENCE</scope>
    <source>
        <strain evidence="3">KCTC 32020</strain>
    </source>
</reference>
<dbReference type="Proteomes" id="UP000636453">
    <property type="component" value="Unassembled WGS sequence"/>
</dbReference>
<comment type="caution">
    <text evidence="3">The sequence shown here is derived from an EMBL/GenBank/DDBJ whole genome shotgun (WGS) entry which is preliminary data.</text>
</comment>
<feature type="signal peptide" evidence="2">
    <location>
        <begin position="1"/>
        <end position="23"/>
    </location>
</feature>